<proteinExistence type="predicted"/>
<organism evidence="1">
    <name type="scientific">Candidatus Kentrum sp. DK</name>
    <dbReference type="NCBI Taxonomy" id="2126562"/>
    <lineage>
        <taxon>Bacteria</taxon>
        <taxon>Pseudomonadati</taxon>
        <taxon>Pseudomonadota</taxon>
        <taxon>Gammaproteobacteria</taxon>
        <taxon>Candidatus Kentrum</taxon>
    </lineage>
</organism>
<name>A0A450S086_9GAMM</name>
<protein>
    <submittedName>
        <fullName evidence="1">Uncharacterized protein</fullName>
    </submittedName>
</protein>
<evidence type="ECO:0000313" key="1">
    <source>
        <dbReference type="EMBL" id="VFJ45093.1"/>
    </source>
</evidence>
<gene>
    <name evidence="1" type="ORF">BECKDK2373C_GA0170839_101022</name>
</gene>
<dbReference type="AlphaFoldDB" id="A0A450S086"/>
<sequence>MLRASIERERIGSAGSDFPESLFFRYVTEKNPSRDGFLHFLRQCLNFYGKTRAASILPT</sequence>
<accession>A0A450S086</accession>
<dbReference type="EMBL" id="CAADEY010000010">
    <property type="protein sequence ID" value="VFJ45093.1"/>
    <property type="molecule type" value="Genomic_DNA"/>
</dbReference>
<reference evidence="1" key="1">
    <citation type="submission" date="2019-02" db="EMBL/GenBank/DDBJ databases">
        <authorList>
            <person name="Gruber-Vodicka R. H."/>
            <person name="Seah K. B. B."/>
        </authorList>
    </citation>
    <scope>NUCLEOTIDE SEQUENCE</scope>
    <source>
        <strain evidence="1">BECK_DK161</strain>
    </source>
</reference>